<dbReference type="OrthoDB" id="4232937at2"/>
<feature type="transmembrane region" description="Helical" evidence="1">
    <location>
        <begin position="79"/>
        <end position="101"/>
    </location>
</feature>
<sequence>MTSRSRWWVAPTVSTVITMPPLTLGTLITMFVGFAYDSCAPDGCPGTDLHVTVGLWCLLGTLPLLAGAWLAAARWRSAWHAVLCALAPALATLSVVSYLTLPPGQ</sequence>
<name>A0A561UGR7_9ACTN</name>
<gene>
    <name evidence="2" type="ORF">FHX73_112362</name>
</gene>
<protein>
    <submittedName>
        <fullName evidence="2">Uncharacterized protein</fullName>
    </submittedName>
</protein>
<reference evidence="2 3" key="1">
    <citation type="submission" date="2019-06" db="EMBL/GenBank/DDBJ databases">
        <title>Sequencing the genomes of 1000 actinobacteria strains.</title>
        <authorList>
            <person name="Klenk H.-P."/>
        </authorList>
    </citation>
    <scope>NUCLEOTIDE SEQUENCE [LARGE SCALE GENOMIC DNA]</scope>
    <source>
        <strain evidence="2 3">DSM 44826</strain>
    </source>
</reference>
<accession>A0A561UGR7</accession>
<dbReference type="RefSeq" id="WP_145904964.1">
    <property type="nucleotide sequence ID" value="NZ_BAAAMZ010000032.1"/>
</dbReference>
<proteinExistence type="predicted"/>
<keyword evidence="1" id="KW-1133">Transmembrane helix</keyword>
<organism evidence="2 3">
    <name type="scientific">Kitasatospora viridis</name>
    <dbReference type="NCBI Taxonomy" id="281105"/>
    <lineage>
        <taxon>Bacteria</taxon>
        <taxon>Bacillati</taxon>
        <taxon>Actinomycetota</taxon>
        <taxon>Actinomycetes</taxon>
        <taxon>Kitasatosporales</taxon>
        <taxon>Streptomycetaceae</taxon>
        <taxon>Kitasatospora</taxon>
    </lineage>
</organism>
<feature type="transmembrane region" description="Helical" evidence="1">
    <location>
        <begin position="7"/>
        <end position="33"/>
    </location>
</feature>
<dbReference type="AlphaFoldDB" id="A0A561UGR7"/>
<dbReference type="Proteomes" id="UP000317940">
    <property type="component" value="Unassembled WGS sequence"/>
</dbReference>
<keyword evidence="1" id="KW-0812">Transmembrane</keyword>
<evidence type="ECO:0000256" key="1">
    <source>
        <dbReference type="SAM" id="Phobius"/>
    </source>
</evidence>
<feature type="transmembrane region" description="Helical" evidence="1">
    <location>
        <begin position="53"/>
        <end position="72"/>
    </location>
</feature>
<keyword evidence="3" id="KW-1185">Reference proteome</keyword>
<dbReference type="EMBL" id="VIWT01000001">
    <property type="protein sequence ID" value="TWF98546.1"/>
    <property type="molecule type" value="Genomic_DNA"/>
</dbReference>
<comment type="caution">
    <text evidence="2">The sequence shown here is derived from an EMBL/GenBank/DDBJ whole genome shotgun (WGS) entry which is preliminary data.</text>
</comment>
<evidence type="ECO:0000313" key="3">
    <source>
        <dbReference type="Proteomes" id="UP000317940"/>
    </source>
</evidence>
<keyword evidence="1" id="KW-0472">Membrane</keyword>
<evidence type="ECO:0000313" key="2">
    <source>
        <dbReference type="EMBL" id="TWF98546.1"/>
    </source>
</evidence>